<dbReference type="AlphaFoldDB" id="A0AAV5W0X9"/>
<dbReference type="Proteomes" id="UP001432322">
    <property type="component" value="Unassembled WGS sequence"/>
</dbReference>
<evidence type="ECO:0000313" key="1">
    <source>
        <dbReference type="EMBL" id="GMT24133.1"/>
    </source>
</evidence>
<proteinExistence type="predicted"/>
<gene>
    <name evidence="1" type="ORF">PFISCL1PPCAC_15430</name>
</gene>
<organism evidence="1 2">
    <name type="scientific">Pristionchus fissidentatus</name>
    <dbReference type="NCBI Taxonomy" id="1538716"/>
    <lineage>
        <taxon>Eukaryota</taxon>
        <taxon>Metazoa</taxon>
        <taxon>Ecdysozoa</taxon>
        <taxon>Nematoda</taxon>
        <taxon>Chromadorea</taxon>
        <taxon>Rhabditida</taxon>
        <taxon>Rhabditina</taxon>
        <taxon>Diplogasteromorpha</taxon>
        <taxon>Diplogasteroidea</taxon>
        <taxon>Neodiplogasteridae</taxon>
        <taxon>Pristionchus</taxon>
    </lineage>
</organism>
<evidence type="ECO:0000313" key="2">
    <source>
        <dbReference type="Proteomes" id="UP001432322"/>
    </source>
</evidence>
<accession>A0AAV5W0X9</accession>
<dbReference type="EMBL" id="BTSY01000004">
    <property type="protein sequence ID" value="GMT24133.1"/>
    <property type="molecule type" value="Genomic_DNA"/>
</dbReference>
<sequence length="104" mass="12499">MREGNTSSNHSIQYRQLICFRRDSHNRLIGPIDIISWLLHRRGRITTRVRSIQWNLKVWRIWRRNSTRGKSILIGRGRLIDWRRIRGRDGGLCWCCRCRGNGRS</sequence>
<keyword evidence="2" id="KW-1185">Reference proteome</keyword>
<comment type="caution">
    <text evidence="1">The sequence shown here is derived from an EMBL/GenBank/DDBJ whole genome shotgun (WGS) entry which is preliminary data.</text>
</comment>
<reference evidence="1" key="1">
    <citation type="submission" date="2023-10" db="EMBL/GenBank/DDBJ databases">
        <title>Genome assembly of Pristionchus species.</title>
        <authorList>
            <person name="Yoshida K."/>
            <person name="Sommer R.J."/>
        </authorList>
    </citation>
    <scope>NUCLEOTIDE SEQUENCE</scope>
    <source>
        <strain evidence="1">RS5133</strain>
    </source>
</reference>
<protein>
    <submittedName>
        <fullName evidence="1">Uncharacterized protein</fullName>
    </submittedName>
</protein>
<name>A0AAV5W0X9_9BILA</name>